<evidence type="ECO:0000313" key="17">
    <source>
        <dbReference type="Proteomes" id="UP000053766"/>
    </source>
</evidence>
<dbReference type="Gene3D" id="2.60.40.1510">
    <property type="entry name" value="ntegrin, alpha v. Chain A, domain 3"/>
    <property type="match status" value="1"/>
</dbReference>
<dbReference type="SUPFAM" id="SSF69179">
    <property type="entry name" value="Integrin domains"/>
    <property type="match status" value="4"/>
</dbReference>
<feature type="transmembrane region" description="Helical" evidence="12">
    <location>
        <begin position="671"/>
        <end position="693"/>
    </location>
</feature>
<evidence type="ECO:0000256" key="5">
    <source>
        <dbReference type="ARBA" id="ARBA00022989"/>
    </source>
</evidence>
<evidence type="ECO:0000256" key="2">
    <source>
        <dbReference type="ARBA" id="ARBA00008054"/>
    </source>
</evidence>
<dbReference type="PRINTS" id="PR01185">
    <property type="entry name" value="INTEGRINA"/>
</dbReference>
<feature type="region of interest" description="Disordered" evidence="11">
    <location>
        <begin position="514"/>
        <end position="533"/>
    </location>
</feature>
<keyword evidence="5 12" id="KW-1133">Transmembrane helix</keyword>
<comment type="subcellular location">
    <subcellularLocation>
        <location evidence="1">Membrane</location>
        <topology evidence="1">Single-pass type I membrane protein</topology>
    </subcellularLocation>
</comment>
<reference evidence="16 17" key="1">
    <citation type="submission" date="2013-11" db="EMBL/GenBank/DDBJ databases">
        <title>Draft genome of the bovine lungworm Dictyocaulus viviparus.</title>
        <authorList>
            <person name="Mitreva M."/>
        </authorList>
    </citation>
    <scope>NUCLEOTIDE SEQUENCE [LARGE SCALE GENOMIC DNA]</scope>
    <source>
        <strain evidence="16 17">HannoverDv2000</strain>
    </source>
</reference>
<dbReference type="GO" id="GO:0007229">
    <property type="term" value="P:integrin-mediated signaling pathway"/>
    <property type="evidence" value="ECO:0007669"/>
    <property type="project" value="UniProtKB-KW"/>
</dbReference>
<dbReference type="GO" id="GO:0033627">
    <property type="term" value="P:cell adhesion mediated by integrin"/>
    <property type="evidence" value="ECO:0007669"/>
    <property type="project" value="TreeGrafter"/>
</dbReference>
<dbReference type="Gene3D" id="2.60.40.1530">
    <property type="entry name" value="ntegrin, alpha v. Chain A, domain 4"/>
    <property type="match status" value="1"/>
</dbReference>
<feature type="domain" description="Integrin alpha third immunoglobulin-like" evidence="15">
    <location>
        <begin position="366"/>
        <end position="658"/>
    </location>
</feature>
<evidence type="ECO:0000259" key="13">
    <source>
        <dbReference type="Pfam" id="PF08441"/>
    </source>
</evidence>
<evidence type="ECO:0000256" key="7">
    <source>
        <dbReference type="ARBA" id="ARBA00023136"/>
    </source>
</evidence>
<sequence length="742" mass="84763">MSDMFNCSRNINTCLRYQGRGDTPNSLEFVLHYNMDDHSPEPRAYFLHRDIKSDRDITISKQSKTRDHPNVIQRRIRLEKNRQKCFKQRFFASSTMKDKLSPIHWSVNYTYEESRSGKLSGNQLEPAIDTTVPLLFENKINIANNCGEDDICVPDLKIQAMADREKFLLGTKDNTLLVNVTVQNDGEDSYETKLFFDVPEGFEYSGVVSSDEKYGFYKKFFIWIRKCSYVSFFLNLGHIMIEVEAHHSYSDSSHFLRPDGGLSRNRKSTVLSSTHSRLDLTAPSCSPTSHQPDEYGRWTFACELGNPLPQRKTLSTSIRITANDKELPLKPIDIRAFVNSTNKEANNTENDNYVMFTIPVDFRNQLTLNGRSNPEQVDFSTRNKTPDDVFDDIEIGPIVSHLYQVSNRGPSVIDTATLDIFWPSFSVDGGHLLYIITDPVMNEHISSDAPRGIHSLDYEKNQDTIETLEDETQANYSFTLYSTLLGSGGTWEYKENSRGLADYEYIPDDEYNDEDHDYDRKGSRMKREMRRKSKQNIARVINDDKIASTEKARFSDLRQAVKDSKEAGGAIDYHGVLSRASVDCNSLRCTHIECDLYNIRENEFVLVEIFSRLFTNTLVDERNPGGEVSSLALARVTTTKINLPHKPTLITAVTTSLNAVDDEASAAGVPWWLYLLAILIGLVLLALLILLLWRCGFFKRNRPHAEKAQRMENRDPDGHYADTKTRYAGLDTYNTRSHGQML</sequence>
<dbReference type="GO" id="GO:0005178">
    <property type="term" value="F:integrin binding"/>
    <property type="evidence" value="ECO:0007669"/>
    <property type="project" value="TreeGrafter"/>
</dbReference>
<feature type="domain" description="Integrin alpha second immunoglobulin-like" evidence="14">
    <location>
        <begin position="281"/>
        <end position="360"/>
    </location>
</feature>
<evidence type="ECO:0000256" key="9">
    <source>
        <dbReference type="ARBA" id="ARBA00023170"/>
    </source>
</evidence>
<evidence type="ECO:0000256" key="12">
    <source>
        <dbReference type="SAM" id="Phobius"/>
    </source>
</evidence>
<dbReference type="STRING" id="29172.A0A0D8XX29"/>
<dbReference type="GO" id="GO:0098609">
    <property type="term" value="P:cell-cell adhesion"/>
    <property type="evidence" value="ECO:0007669"/>
    <property type="project" value="TreeGrafter"/>
</dbReference>
<feature type="compositionally biased region" description="Basic and acidic residues" evidence="11">
    <location>
        <begin position="517"/>
        <end position="526"/>
    </location>
</feature>
<evidence type="ECO:0000313" key="16">
    <source>
        <dbReference type="EMBL" id="KJH49070.1"/>
    </source>
</evidence>
<organism evidence="16 17">
    <name type="scientific">Dictyocaulus viviparus</name>
    <name type="common">Bovine lungworm</name>
    <dbReference type="NCBI Taxonomy" id="29172"/>
    <lineage>
        <taxon>Eukaryota</taxon>
        <taxon>Metazoa</taxon>
        <taxon>Ecdysozoa</taxon>
        <taxon>Nematoda</taxon>
        <taxon>Chromadorea</taxon>
        <taxon>Rhabditida</taxon>
        <taxon>Rhabditina</taxon>
        <taxon>Rhabditomorpha</taxon>
        <taxon>Strongyloidea</taxon>
        <taxon>Metastrongylidae</taxon>
        <taxon>Dictyocaulus</taxon>
    </lineage>
</organism>
<dbReference type="GO" id="GO:0009897">
    <property type="term" value="C:external side of plasma membrane"/>
    <property type="evidence" value="ECO:0007669"/>
    <property type="project" value="TreeGrafter"/>
</dbReference>
<evidence type="ECO:0000256" key="3">
    <source>
        <dbReference type="ARBA" id="ARBA00022692"/>
    </source>
</evidence>
<keyword evidence="17" id="KW-1185">Reference proteome</keyword>
<keyword evidence="9" id="KW-0675">Receptor</keyword>
<evidence type="ECO:0000256" key="4">
    <source>
        <dbReference type="ARBA" id="ARBA00022889"/>
    </source>
</evidence>
<evidence type="ECO:0000256" key="11">
    <source>
        <dbReference type="SAM" id="MobiDB-lite"/>
    </source>
</evidence>
<dbReference type="PROSITE" id="PS00242">
    <property type="entry name" value="INTEGRIN_ALPHA"/>
    <property type="match status" value="1"/>
</dbReference>
<dbReference type="GO" id="GO:0048513">
    <property type="term" value="P:animal organ development"/>
    <property type="evidence" value="ECO:0007669"/>
    <property type="project" value="UniProtKB-ARBA"/>
</dbReference>
<dbReference type="Gene3D" id="2.60.40.1460">
    <property type="entry name" value="Integrin domains. Chain A, domain 2"/>
    <property type="match status" value="1"/>
</dbReference>
<keyword evidence="10" id="KW-0325">Glycoprotein</keyword>
<dbReference type="Proteomes" id="UP000053766">
    <property type="component" value="Unassembled WGS sequence"/>
</dbReference>
<dbReference type="GO" id="GO:0008305">
    <property type="term" value="C:integrin complex"/>
    <property type="evidence" value="ECO:0007669"/>
    <property type="project" value="InterPro"/>
</dbReference>
<gene>
    <name evidence="16" type="ORF">DICVIV_04777</name>
</gene>
<dbReference type="InterPro" id="IPR032695">
    <property type="entry name" value="Integrin_dom_sf"/>
</dbReference>
<evidence type="ECO:0000259" key="15">
    <source>
        <dbReference type="Pfam" id="PF20806"/>
    </source>
</evidence>
<keyword evidence="4" id="KW-0130">Cell adhesion</keyword>
<evidence type="ECO:0000256" key="6">
    <source>
        <dbReference type="ARBA" id="ARBA00023037"/>
    </source>
</evidence>
<dbReference type="Pfam" id="PF08441">
    <property type="entry name" value="Integrin_A_Ig_1"/>
    <property type="match status" value="1"/>
</dbReference>
<evidence type="ECO:0000256" key="10">
    <source>
        <dbReference type="ARBA" id="ARBA00023180"/>
    </source>
</evidence>
<keyword evidence="3 12" id="KW-0812">Transmembrane</keyword>
<dbReference type="Pfam" id="PF20805">
    <property type="entry name" value="Integrin_A_Ig_2"/>
    <property type="match status" value="2"/>
</dbReference>
<accession>A0A0D8XX29</accession>
<dbReference type="InterPro" id="IPR048285">
    <property type="entry name" value="Integrin_alpha_Ig-like_2"/>
</dbReference>
<dbReference type="InterPro" id="IPR048286">
    <property type="entry name" value="Integrin_alpha_Ig-like_3"/>
</dbReference>
<name>A0A0D8XX29_DICVI</name>
<dbReference type="InterPro" id="IPR018184">
    <property type="entry name" value="Integrin_alpha_C_CS"/>
</dbReference>
<protein>
    <submittedName>
        <fullName evidence="16">Integrin alpha</fullName>
    </submittedName>
</protein>
<feature type="domain" description="Integrin alpha first immunoglubulin-like" evidence="13">
    <location>
        <begin position="9"/>
        <end position="144"/>
    </location>
</feature>
<comment type="similarity">
    <text evidence="2">Belongs to the integrin alpha chain family.</text>
</comment>
<dbReference type="PANTHER" id="PTHR23220:SF133">
    <property type="entry name" value="INTEGRIN ALPHA-PS2"/>
    <property type="match status" value="1"/>
</dbReference>
<reference evidence="17" key="2">
    <citation type="journal article" date="2016" name="Sci. Rep.">
        <title>Dictyocaulus viviparus genome, variome and transcriptome elucidate lungworm biology and support future intervention.</title>
        <authorList>
            <person name="McNulty S.N."/>
            <person name="Strube C."/>
            <person name="Rosa B.A."/>
            <person name="Martin J.C."/>
            <person name="Tyagi R."/>
            <person name="Choi Y.J."/>
            <person name="Wang Q."/>
            <person name="Hallsworth Pepin K."/>
            <person name="Zhang X."/>
            <person name="Ozersky P."/>
            <person name="Wilson R.K."/>
            <person name="Sternberg P.W."/>
            <person name="Gasser R.B."/>
            <person name="Mitreva M."/>
        </authorList>
    </citation>
    <scope>NUCLEOTIDE SEQUENCE [LARGE SCALE GENOMIC DNA]</scope>
    <source>
        <strain evidence="17">HannoverDv2000</strain>
    </source>
</reference>
<evidence type="ECO:0000259" key="14">
    <source>
        <dbReference type="Pfam" id="PF20805"/>
    </source>
</evidence>
<dbReference type="InterPro" id="IPR013649">
    <property type="entry name" value="Integrin_alpha_Ig-like_1"/>
</dbReference>
<keyword evidence="8" id="KW-1015">Disulfide bond</keyword>
<dbReference type="GO" id="GO:0007160">
    <property type="term" value="P:cell-matrix adhesion"/>
    <property type="evidence" value="ECO:0007669"/>
    <property type="project" value="TreeGrafter"/>
</dbReference>
<dbReference type="Pfam" id="PF20806">
    <property type="entry name" value="Integrin_A_Ig_3"/>
    <property type="match status" value="1"/>
</dbReference>
<dbReference type="FunFam" id="1.20.5.930:FF:000001">
    <property type="entry name" value="Integrin subunit alpha V"/>
    <property type="match status" value="1"/>
</dbReference>
<dbReference type="Gene3D" id="1.20.5.930">
    <property type="entry name" value="Bicelle-embedded integrin alpha(iib) transmembrane segment"/>
    <property type="match status" value="1"/>
</dbReference>
<dbReference type="OrthoDB" id="5317514at2759"/>
<dbReference type="InterPro" id="IPR000413">
    <property type="entry name" value="Integrin_alpha"/>
</dbReference>
<proteinExistence type="inferred from homology"/>
<evidence type="ECO:0000256" key="8">
    <source>
        <dbReference type="ARBA" id="ARBA00023157"/>
    </source>
</evidence>
<dbReference type="EMBL" id="KN716246">
    <property type="protein sequence ID" value="KJH49070.1"/>
    <property type="molecule type" value="Genomic_DNA"/>
</dbReference>
<feature type="domain" description="Integrin alpha second immunoglobulin-like" evidence="14">
    <location>
        <begin position="146"/>
        <end position="211"/>
    </location>
</feature>
<keyword evidence="6 16" id="KW-0401">Integrin</keyword>
<keyword evidence="7 12" id="KW-0472">Membrane</keyword>
<dbReference type="PANTHER" id="PTHR23220">
    <property type="entry name" value="INTEGRIN ALPHA"/>
    <property type="match status" value="1"/>
</dbReference>
<dbReference type="AlphaFoldDB" id="A0A0D8XX29"/>
<evidence type="ECO:0000256" key="1">
    <source>
        <dbReference type="ARBA" id="ARBA00004479"/>
    </source>
</evidence>